<sequence>MAKPIIVHKLRRVLHLGLEDDLAPWKMRLIRSLPSGMQNHGPDADDALASRLQLYRPSFPSLDGVAGLGRMARMARTMRGYDLVVTWGERAINAVMAHSLFTQPLSLPPLVNMHDSLEGFSGGRLRDLRHRIAFSRTPIIVVPTLTSAQEFARAWSPAAGSIHAVTPLYPPAPRDSVRPDAIPRLLKRRQEKWIGTRAADIAPFADSLMQALRKLDSAWLMVVFGSSAQAAPVAEAAQQAGVQDRLLFSDRMDGPGARIGQTSLAGMFELAIVRAHGCIPSDLLEAQAAKVPCIAIGGPALAQLLPPDTRMVQHVSPDAGAIAEAMVMLCADEEARRATGKSNGQFAAAHTSPAEYHQLLAGLLGVPKLT</sequence>
<keyword evidence="2" id="KW-1185">Reference proteome</keyword>
<evidence type="ECO:0000313" key="2">
    <source>
        <dbReference type="Proteomes" id="UP001259803"/>
    </source>
</evidence>
<reference evidence="1 2" key="1">
    <citation type="submission" date="2023-09" db="EMBL/GenBank/DDBJ databases">
        <authorList>
            <person name="Rey-Velasco X."/>
        </authorList>
    </citation>
    <scope>NUCLEOTIDE SEQUENCE [LARGE SCALE GENOMIC DNA]</scope>
    <source>
        <strain evidence="1 2">F390</strain>
    </source>
</reference>
<proteinExistence type="predicted"/>
<protein>
    <recommendedName>
        <fullName evidence="3">Glycosyltransferase</fullName>
    </recommendedName>
</protein>
<dbReference type="SUPFAM" id="SSF53756">
    <property type="entry name" value="UDP-Glycosyltransferase/glycogen phosphorylase"/>
    <property type="match status" value="1"/>
</dbReference>
<comment type="caution">
    <text evidence="1">The sequence shown here is derived from an EMBL/GenBank/DDBJ whole genome shotgun (WGS) entry which is preliminary data.</text>
</comment>
<name>A0ABU2ZGX6_9SPHN</name>
<dbReference type="EMBL" id="JAVRHS010000002">
    <property type="protein sequence ID" value="MDT0575328.1"/>
    <property type="molecule type" value="Genomic_DNA"/>
</dbReference>
<dbReference type="Gene3D" id="3.40.50.2000">
    <property type="entry name" value="Glycogen Phosphorylase B"/>
    <property type="match status" value="1"/>
</dbReference>
<dbReference type="Proteomes" id="UP001259803">
    <property type="component" value="Unassembled WGS sequence"/>
</dbReference>
<organism evidence="1 2">
    <name type="scientific">Croceicoccus esteveae</name>
    <dbReference type="NCBI Taxonomy" id="3075597"/>
    <lineage>
        <taxon>Bacteria</taxon>
        <taxon>Pseudomonadati</taxon>
        <taxon>Pseudomonadota</taxon>
        <taxon>Alphaproteobacteria</taxon>
        <taxon>Sphingomonadales</taxon>
        <taxon>Erythrobacteraceae</taxon>
        <taxon>Croceicoccus</taxon>
    </lineage>
</organism>
<accession>A0ABU2ZGX6</accession>
<gene>
    <name evidence="1" type="ORF">RM533_03925</name>
</gene>
<evidence type="ECO:0000313" key="1">
    <source>
        <dbReference type="EMBL" id="MDT0575328.1"/>
    </source>
</evidence>
<evidence type="ECO:0008006" key="3">
    <source>
        <dbReference type="Google" id="ProtNLM"/>
    </source>
</evidence>
<dbReference type="RefSeq" id="WP_311339897.1">
    <property type="nucleotide sequence ID" value="NZ_JAVRHS010000002.1"/>
</dbReference>